<evidence type="ECO:0000313" key="1">
    <source>
        <dbReference type="EMBL" id="KAG8060410.1"/>
    </source>
</evidence>
<organism evidence="1 2">
    <name type="scientific">Zizania palustris</name>
    <name type="common">Northern wild rice</name>
    <dbReference type="NCBI Taxonomy" id="103762"/>
    <lineage>
        <taxon>Eukaryota</taxon>
        <taxon>Viridiplantae</taxon>
        <taxon>Streptophyta</taxon>
        <taxon>Embryophyta</taxon>
        <taxon>Tracheophyta</taxon>
        <taxon>Spermatophyta</taxon>
        <taxon>Magnoliopsida</taxon>
        <taxon>Liliopsida</taxon>
        <taxon>Poales</taxon>
        <taxon>Poaceae</taxon>
        <taxon>BOP clade</taxon>
        <taxon>Oryzoideae</taxon>
        <taxon>Oryzeae</taxon>
        <taxon>Zizaniinae</taxon>
        <taxon>Zizania</taxon>
    </lineage>
</organism>
<comment type="caution">
    <text evidence="1">The sequence shown here is derived from an EMBL/GenBank/DDBJ whole genome shotgun (WGS) entry which is preliminary data.</text>
</comment>
<gene>
    <name evidence="1" type="ORF">GUJ93_ZPchr0002g25066</name>
</gene>
<dbReference type="AlphaFoldDB" id="A0A8J5RIP1"/>
<reference evidence="1" key="2">
    <citation type="submission" date="2021-02" db="EMBL/GenBank/DDBJ databases">
        <authorList>
            <person name="Kimball J.A."/>
            <person name="Haas M.W."/>
            <person name="Macchietto M."/>
            <person name="Kono T."/>
            <person name="Duquette J."/>
            <person name="Shao M."/>
        </authorList>
    </citation>
    <scope>NUCLEOTIDE SEQUENCE</scope>
    <source>
        <tissue evidence="1">Fresh leaf tissue</tissue>
    </source>
</reference>
<accession>A0A8J5RIP1</accession>
<dbReference type="EMBL" id="JAAALK010000287">
    <property type="protein sequence ID" value="KAG8060410.1"/>
    <property type="molecule type" value="Genomic_DNA"/>
</dbReference>
<sequence length="99" mass="10889">MPLASAVYASSKRSGNASSISSFGLFPPSNVVFFSSLLYHREVWLLAKVGLGPLPDLMPTSLWFISYDKVWMSSPFALLSSSSQHELGQFFADRLDAII</sequence>
<keyword evidence="2" id="KW-1185">Reference proteome</keyword>
<name>A0A8J5RIP1_ZIZPA</name>
<protein>
    <submittedName>
        <fullName evidence="1">Uncharacterized protein</fullName>
    </submittedName>
</protein>
<evidence type="ECO:0000313" key="2">
    <source>
        <dbReference type="Proteomes" id="UP000729402"/>
    </source>
</evidence>
<proteinExistence type="predicted"/>
<reference evidence="1" key="1">
    <citation type="journal article" date="2021" name="bioRxiv">
        <title>Whole Genome Assembly and Annotation of Northern Wild Rice, Zizania palustris L., Supports a Whole Genome Duplication in the Zizania Genus.</title>
        <authorList>
            <person name="Haas M."/>
            <person name="Kono T."/>
            <person name="Macchietto M."/>
            <person name="Millas R."/>
            <person name="McGilp L."/>
            <person name="Shao M."/>
            <person name="Duquette J."/>
            <person name="Hirsch C.N."/>
            <person name="Kimball J."/>
        </authorList>
    </citation>
    <scope>NUCLEOTIDE SEQUENCE</scope>
    <source>
        <tissue evidence="1">Fresh leaf tissue</tissue>
    </source>
</reference>
<dbReference type="Proteomes" id="UP000729402">
    <property type="component" value="Unassembled WGS sequence"/>
</dbReference>